<dbReference type="Gene3D" id="3.40.50.10860">
    <property type="entry name" value="Leucine Dehydrogenase, chain A, domain 1"/>
    <property type="match status" value="1"/>
</dbReference>
<evidence type="ECO:0000313" key="4">
    <source>
        <dbReference type="EMBL" id="AND16328.1"/>
    </source>
</evidence>
<organism evidence="4 5">
    <name type="scientific">Rathayibacter tritici</name>
    <dbReference type="NCBI Taxonomy" id="33888"/>
    <lineage>
        <taxon>Bacteria</taxon>
        <taxon>Bacillati</taxon>
        <taxon>Actinomycetota</taxon>
        <taxon>Actinomycetes</taxon>
        <taxon>Micrococcales</taxon>
        <taxon>Microbacteriaceae</taxon>
        <taxon>Rathayibacter</taxon>
    </lineage>
</organism>
<evidence type="ECO:0000256" key="2">
    <source>
        <dbReference type="ARBA" id="ARBA00023141"/>
    </source>
</evidence>
<dbReference type="SUPFAM" id="SSF51735">
    <property type="entry name" value="NAD(P)-binding Rossmann-fold domains"/>
    <property type="match status" value="1"/>
</dbReference>
<dbReference type="RefSeq" id="WP_068252788.1">
    <property type="nucleotide sequence ID" value="NZ_CP015515.1"/>
</dbReference>
<keyword evidence="5" id="KW-1185">Reference proteome</keyword>
<evidence type="ECO:0000259" key="3">
    <source>
        <dbReference type="Pfam" id="PF08501"/>
    </source>
</evidence>
<dbReference type="InterPro" id="IPR046346">
    <property type="entry name" value="Aminoacid_DH-like_N_sf"/>
</dbReference>
<sequence>MTRVGYRLAVLGSPIAHSKSPALHAAAYRVLGLDWSYSAVETTEATLADVLTRGSWHGLSLTMPLKHAVRPLLTEEDAVATATGAVNTVLVDRSGPVPLLRGYNTDVTGIVRALDEAGVARAGCVQILGGGATAASALVAAVERGADRVEVVLRTPAKAATLIRIAGELGVDLVVRSFADWSMGAPLVISTLPGGAADGLDVPDTVVAGSTLFDVVYSPWPSALARRWDAVGSPVVSGLGMLLHQALVQVRIFVVGDPAVPLEREDEVLAALRLAVSAGPVP</sequence>
<dbReference type="InterPro" id="IPR022893">
    <property type="entry name" value="Shikimate_DH_fam"/>
</dbReference>
<proteinExistence type="predicted"/>
<dbReference type="GO" id="GO:0050661">
    <property type="term" value="F:NADP binding"/>
    <property type="evidence" value="ECO:0007669"/>
    <property type="project" value="TreeGrafter"/>
</dbReference>
<dbReference type="InterPro" id="IPR036291">
    <property type="entry name" value="NAD(P)-bd_dom_sf"/>
</dbReference>
<keyword evidence="2" id="KW-0057">Aromatic amino acid biosynthesis</keyword>
<feature type="domain" description="Shikimate dehydrogenase substrate binding N-terminal" evidence="3">
    <location>
        <begin position="10"/>
        <end position="89"/>
    </location>
</feature>
<dbReference type="STRING" id="33888.A6122_1181"/>
<dbReference type="GO" id="GO:0005829">
    <property type="term" value="C:cytosol"/>
    <property type="evidence" value="ECO:0007669"/>
    <property type="project" value="TreeGrafter"/>
</dbReference>
<keyword evidence="2" id="KW-0028">Amino-acid biosynthesis</keyword>
<dbReference type="SUPFAM" id="SSF53223">
    <property type="entry name" value="Aminoacid dehydrogenase-like, N-terminal domain"/>
    <property type="match status" value="1"/>
</dbReference>
<dbReference type="GO" id="GO:0004764">
    <property type="term" value="F:shikimate 3-dehydrogenase (NADP+) activity"/>
    <property type="evidence" value="ECO:0007669"/>
    <property type="project" value="InterPro"/>
</dbReference>
<reference evidence="4 5" key="1">
    <citation type="submission" date="2016-05" db="EMBL/GenBank/DDBJ databases">
        <title>Complete genome sequence of Rathayibacter tritici NCPPB 1953.</title>
        <authorList>
            <person name="Park J."/>
            <person name="Lee H.-H."/>
            <person name="Lee S.-W."/>
            <person name="Seo Y.-S."/>
        </authorList>
    </citation>
    <scope>NUCLEOTIDE SEQUENCE [LARGE SCALE GENOMIC DNA]</scope>
    <source>
        <strain evidence="4 5">NCPPB 1953</strain>
    </source>
</reference>
<dbReference type="InterPro" id="IPR013708">
    <property type="entry name" value="Shikimate_DH-bd_N"/>
</dbReference>
<dbReference type="GO" id="GO:0009073">
    <property type="term" value="P:aromatic amino acid family biosynthetic process"/>
    <property type="evidence" value="ECO:0007669"/>
    <property type="project" value="UniProtKB-KW"/>
</dbReference>
<comment type="pathway">
    <text evidence="1">Metabolic intermediate biosynthesis; chorismate biosynthesis; chorismate from D-erythrose 4-phosphate and phosphoenolpyruvate: step 4/7.</text>
</comment>
<dbReference type="OrthoDB" id="9776868at2"/>
<dbReference type="CDD" id="cd01065">
    <property type="entry name" value="NAD_bind_Shikimate_DH"/>
    <property type="match status" value="1"/>
</dbReference>
<dbReference type="GO" id="GO:0009423">
    <property type="term" value="P:chorismate biosynthetic process"/>
    <property type="evidence" value="ECO:0007669"/>
    <property type="project" value="TreeGrafter"/>
</dbReference>
<dbReference type="KEGG" id="rtn:A6122_1181"/>
<dbReference type="PANTHER" id="PTHR21089:SF1">
    <property type="entry name" value="BIFUNCTIONAL 3-DEHYDROQUINATE DEHYDRATASE_SHIKIMATE DEHYDROGENASE, CHLOROPLASTIC"/>
    <property type="match status" value="1"/>
</dbReference>
<dbReference type="AlphaFoldDB" id="A0A160KT30"/>
<dbReference type="EMBL" id="CP015515">
    <property type="protein sequence ID" value="AND16328.1"/>
    <property type="molecule type" value="Genomic_DNA"/>
</dbReference>
<evidence type="ECO:0000313" key="5">
    <source>
        <dbReference type="Proteomes" id="UP000077071"/>
    </source>
</evidence>
<dbReference type="Proteomes" id="UP000077071">
    <property type="component" value="Chromosome"/>
</dbReference>
<dbReference type="Pfam" id="PF08501">
    <property type="entry name" value="Shikimate_dh_N"/>
    <property type="match status" value="1"/>
</dbReference>
<accession>A0A160KT30</accession>
<dbReference type="Gene3D" id="3.40.50.720">
    <property type="entry name" value="NAD(P)-binding Rossmann-like Domain"/>
    <property type="match status" value="1"/>
</dbReference>
<name>A0A160KT30_9MICO</name>
<protein>
    <recommendedName>
        <fullName evidence="3">Shikimate dehydrogenase substrate binding N-terminal domain-containing protein</fullName>
    </recommendedName>
</protein>
<gene>
    <name evidence="4" type="ORF">A6122_1181</name>
</gene>
<dbReference type="PATRIC" id="fig|33888.3.peg.1293"/>
<dbReference type="GO" id="GO:0019632">
    <property type="term" value="P:shikimate metabolic process"/>
    <property type="evidence" value="ECO:0007669"/>
    <property type="project" value="TreeGrafter"/>
</dbReference>
<evidence type="ECO:0000256" key="1">
    <source>
        <dbReference type="ARBA" id="ARBA00004871"/>
    </source>
</evidence>
<dbReference type="PANTHER" id="PTHR21089">
    <property type="entry name" value="SHIKIMATE DEHYDROGENASE"/>
    <property type="match status" value="1"/>
</dbReference>